<dbReference type="Proteomes" id="UP000681722">
    <property type="component" value="Unassembled WGS sequence"/>
</dbReference>
<evidence type="ECO:0000256" key="1">
    <source>
        <dbReference type="SAM" id="MobiDB-lite"/>
    </source>
</evidence>
<gene>
    <name evidence="2" type="ORF">SRO942_LOCUS48530</name>
</gene>
<dbReference type="EMBL" id="CAJOBC010125241">
    <property type="protein sequence ID" value="CAF4591920.1"/>
    <property type="molecule type" value="Genomic_DNA"/>
</dbReference>
<name>A0A8S2YYJ7_9BILA</name>
<feature type="non-terminal residue" evidence="2">
    <location>
        <position position="44"/>
    </location>
</feature>
<protein>
    <submittedName>
        <fullName evidence="2">Uncharacterized protein</fullName>
    </submittedName>
</protein>
<organism evidence="2 3">
    <name type="scientific">Didymodactylos carnosus</name>
    <dbReference type="NCBI Taxonomy" id="1234261"/>
    <lineage>
        <taxon>Eukaryota</taxon>
        <taxon>Metazoa</taxon>
        <taxon>Spiralia</taxon>
        <taxon>Gnathifera</taxon>
        <taxon>Rotifera</taxon>
        <taxon>Eurotatoria</taxon>
        <taxon>Bdelloidea</taxon>
        <taxon>Philodinida</taxon>
        <taxon>Philodinidae</taxon>
        <taxon>Didymodactylos</taxon>
    </lineage>
</organism>
<sequence>VSAVKVYLGIPLSEQDRQVNLGQERKRRRIQDKEGGSGNKRPNR</sequence>
<feature type="region of interest" description="Disordered" evidence="1">
    <location>
        <begin position="17"/>
        <end position="44"/>
    </location>
</feature>
<accession>A0A8S2YYJ7</accession>
<comment type="caution">
    <text evidence="2">The sequence shown here is derived from an EMBL/GenBank/DDBJ whole genome shotgun (WGS) entry which is preliminary data.</text>
</comment>
<reference evidence="2" key="1">
    <citation type="submission" date="2021-02" db="EMBL/GenBank/DDBJ databases">
        <authorList>
            <person name="Nowell W R."/>
        </authorList>
    </citation>
    <scope>NUCLEOTIDE SEQUENCE</scope>
</reference>
<evidence type="ECO:0000313" key="2">
    <source>
        <dbReference type="EMBL" id="CAF4591920.1"/>
    </source>
</evidence>
<feature type="non-terminal residue" evidence="2">
    <location>
        <position position="1"/>
    </location>
</feature>
<dbReference type="AlphaFoldDB" id="A0A8S2YYJ7"/>
<proteinExistence type="predicted"/>
<evidence type="ECO:0000313" key="3">
    <source>
        <dbReference type="Proteomes" id="UP000681722"/>
    </source>
</evidence>